<keyword evidence="2" id="KW-0472">Membrane</keyword>
<proteinExistence type="predicted"/>
<gene>
    <name evidence="3" type="ORF">BC938DRAFT_483504</name>
</gene>
<protein>
    <recommendedName>
        <fullName evidence="5">Transmembrane protein</fullName>
    </recommendedName>
</protein>
<accession>A0A433QBW1</accession>
<feature type="non-terminal residue" evidence="3">
    <location>
        <position position="1"/>
    </location>
</feature>
<feature type="transmembrane region" description="Helical" evidence="2">
    <location>
        <begin position="128"/>
        <end position="148"/>
    </location>
</feature>
<organism evidence="3 4">
    <name type="scientific">Jimgerdemannia flammicorona</name>
    <dbReference type="NCBI Taxonomy" id="994334"/>
    <lineage>
        <taxon>Eukaryota</taxon>
        <taxon>Fungi</taxon>
        <taxon>Fungi incertae sedis</taxon>
        <taxon>Mucoromycota</taxon>
        <taxon>Mucoromycotina</taxon>
        <taxon>Endogonomycetes</taxon>
        <taxon>Endogonales</taxon>
        <taxon>Endogonaceae</taxon>
        <taxon>Jimgerdemannia</taxon>
    </lineage>
</organism>
<evidence type="ECO:0000313" key="4">
    <source>
        <dbReference type="Proteomes" id="UP000274822"/>
    </source>
</evidence>
<dbReference type="Proteomes" id="UP000274822">
    <property type="component" value="Unassembled WGS sequence"/>
</dbReference>
<keyword evidence="4" id="KW-1185">Reference proteome</keyword>
<evidence type="ECO:0000256" key="2">
    <source>
        <dbReference type="SAM" id="Phobius"/>
    </source>
</evidence>
<feature type="region of interest" description="Disordered" evidence="1">
    <location>
        <begin position="1"/>
        <end position="36"/>
    </location>
</feature>
<sequence length="241" mass="26739">SLSSNHTYKTSSPPLPPRFRLPRTPKPTRTEPNHPPHVMPPRVMLPYLKFCCCCIPVAKGGTVLGIILALRGMLSIFDLATDSVTYYHLVSGPRFLYPIFDILLGMCGLIGVFAFTEPKYPSQKRRNLLHYLSRVVLLMSLLALVLGLTNLGRGQASRDDWIASCAAKRIADTSDEGLFPKAKGSPASADLLATATYKCAELWKAAMFDFGILVVFGWLISVSIRCDHISNSKYLLFRGRY</sequence>
<comment type="caution">
    <text evidence="3">The sequence shown here is derived from an EMBL/GenBank/DDBJ whole genome shotgun (WGS) entry which is preliminary data.</text>
</comment>
<feature type="transmembrane region" description="Helical" evidence="2">
    <location>
        <begin position="47"/>
        <end position="70"/>
    </location>
</feature>
<dbReference type="AlphaFoldDB" id="A0A433QBW1"/>
<feature type="transmembrane region" description="Helical" evidence="2">
    <location>
        <begin position="205"/>
        <end position="224"/>
    </location>
</feature>
<feature type="transmembrane region" description="Helical" evidence="2">
    <location>
        <begin position="95"/>
        <end position="116"/>
    </location>
</feature>
<reference evidence="3 4" key="1">
    <citation type="journal article" date="2018" name="New Phytol.">
        <title>Phylogenomics of Endogonaceae and evolution of mycorrhizas within Mucoromycota.</title>
        <authorList>
            <person name="Chang Y."/>
            <person name="Desiro A."/>
            <person name="Na H."/>
            <person name="Sandor L."/>
            <person name="Lipzen A."/>
            <person name="Clum A."/>
            <person name="Barry K."/>
            <person name="Grigoriev I.V."/>
            <person name="Martin F.M."/>
            <person name="Stajich J.E."/>
            <person name="Smith M.E."/>
            <person name="Bonito G."/>
            <person name="Spatafora J.W."/>
        </authorList>
    </citation>
    <scope>NUCLEOTIDE SEQUENCE [LARGE SCALE GENOMIC DNA]</scope>
    <source>
        <strain evidence="3 4">AD002</strain>
    </source>
</reference>
<dbReference type="EMBL" id="RBNJ01008769">
    <property type="protein sequence ID" value="RUS27263.1"/>
    <property type="molecule type" value="Genomic_DNA"/>
</dbReference>
<keyword evidence="2" id="KW-1133">Transmembrane helix</keyword>
<evidence type="ECO:0000313" key="3">
    <source>
        <dbReference type="EMBL" id="RUS27263.1"/>
    </source>
</evidence>
<keyword evidence="2" id="KW-0812">Transmembrane</keyword>
<evidence type="ECO:0000256" key="1">
    <source>
        <dbReference type="SAM" id="MobiDB-lite"/>
    </source>
</evidence>
<name>A0A433QBW1_9FUNG</name>
<evidence type="ECO:0008006" key="5">
    <source>
        <dbReference type="Google" id="ProtNLM"/>
    </source>
</evidence>